<evidence type="ECO:0000256" key="8">
    <source>
        <dbReference type="ARBA" id="ARBA00022786"/>
    </source>
</evidence>
<comment type="subcellular location">
    <subcellularLocation>
        <location evidence="2">Cytoplasm</location>
    </subcellularLocation>
    <subcellularLocation>
        <location evidence="1">Nucleus</location>
    </subcellularLocation>
</comment>
<evidence type="ECO:0000259" key="16">
    <source>
        <dbReference type="PROSITE" id="PS50127"/>
    </source>
</evidence>
<dbReference type="InterPro" id="IPR000608">
    <property type="entry name" value="UBC"/>
</dbReference>
<feature type="region of interest" description="Disordered" evidence="15">
    <location>
        <begin position="409"/>
        <end position="433"/>
    </location>
</feature>
<gene>
    <name evidence="17" type="ORF">ONB1V03_LOCUS6657</name>
</gene>
<evidence type="ECO:0000256" key="5">
    <source>
        <dbReference type="ARBA" id="ARBA00022679"/>
    </source>
</evidence>
<keyword evidence="5" id="KW-0808">Transferase</keyword>
<feature type="region of interest" description="Disordered" evidence="15">
    <location>
        <begin position="285"/>
        <end position="306"/>
    </location>
</feature>
<keyword evidence="8" id="KW-0833">Ubl conjugation pathway</keyword>
<accession>A0A7R9QJV0</accession>
<dbReference type="GO" id="GO:0043066">
    <property type="term" value="P:negative regulation of apoptotic process"/>
    <property type="evidence" value="ECO:0007669"/>
    <property type="project" value="TreeGrafter"/>
</dbReference>
<feature type="region of interest" description="Disordered" evidence="15">
    <location>
        <begin position="470"/>
        <end position="500"/>
    </location>
</feature>
<sequence>MPKSLEFVRNLFMSTDCPDEFEEVVEFKRKIVFGEIIVAKGDIIQYKGDDKNTLSSESHGIIEMTDLACGGQYRMCRVNNLTEYAKKKNYPAKSWEEIMANVYTGLWAFKNNPNYKYHLLFNNCGHMVTFWKYGVAFNPERTGSYTHRYLPHSGQVVMTHMSEPHILRIQKDIREFYKEYSKQLYAVCEEQDMSRVHALILGPTGTPYERGFFYFTLHYGRDYPTKPPHVKLQTTGARRVRFNPNLYADGKVCLSILNTWEGPQWSPVTTLFTTLLSIQSLMNEKPYHNEPGHEEPSTGRAGRGQTMDQRVRDYNNIIAYETIRVAVVGMLSKDSPDAQNMPKALRDVMIASFRDNYGYFESTVRSRLLMDGQPAKDPFKDRNRPPTFQYKQLLKSLQALKVEHRVVDGAPTVPDSQKPSTSSETAPVAAKDDPLVKEYYSMADTMVAKGDPRPRQPAKPEVSDIIALMNDGLEDDSMTLEEYEEDSSVGDAGAGGQQSP</sequence>
<evidence type="ECO:0000256" key="15">
    <source>
        <dbReference type="SAM" id="MobiDB-lite"/>
    </source>
</evidence>
<keyword evidence="9" id="KW-0067">ATP-binding</keyword>
<evidence type="ECO:0000256" key="7">
    <source>
        <dbReference type="ARBA" id="ARBA00022741"/>
    </source>
</evidence>
<evidence type="ECO:0000256" key="11">
    <source>
        <dbReference type="ARBA" id="ARBA00039894"/>
    </source>
</evidence>
<keyword evidence="18" id="KW-1185">Reference proteome</keyword>
<dbReference type="GO" id="GO:0005524">
    <property type="term" value="F:ATP binding"/>
    <property type="evidence" value="ECO:0007669"/>
    <property type="project" value="UniProtKB-KW"/>
</dbReference>
<dbReference type="Gene3D" id="3.10.110.10">
    <property type="entry name" value="Ubiquitin Conjugating Enzyme"/>
    <property type="match status" value="1"/>
</dbReference>
<evidence type="ECO:0000256" key="4">
    <source>
        <dbReference type="ARBA" id="ARBA00022490"/>
    </source>
</evidence>
<dbReference type="PROSITE" id="PS50127">
    <property type="entry name" value="UBC_2"/>
    <property type="match status" value="1"/>
</dbReference>
<keyword evidence="10" id="KW-0539">Nucleus</keyword>
<dbReference type="CDD" id="cd23809">
    <property type="entry name" value="UBCc_UBE2Z"/>
    <property type="match status" value="1"/>
</dbReference>
<dbReference type="SMART" id="SM00212">
    <property type="entry name" value="UBCc"/>
    <property type="match status" value="1"/>
</dbReference>
<dbReference type="Pfam" id="PF00179">
    <property type="entry name" value="UQ_con"/>
    <property type="match status" value="1"/>
</dbReference>
<evidence type="ECO:0000256" key="13">
    <source>
        <dbReference type="ARBA" id="ARBA00042316"/>
    </source>
</evidence>
<feature type="compositionally biased region" description="Basic and acidic residues" evidence="15">
    <location>
        <begin position="285"/>
        <end position="297"/>
    </location>
</feature>
<protein>
    <recommendedName>
        <fullName evidence="11">Ubiquitin-conjugating enzyme E2 Z</fullName>
        <ecNumber evidence="3">2.3.2.23</ecNumber>
    </recommendedName>
    <alternativeName>
        <fullName evidence="12">E2 ubiquitin-conjugating enzyme Z</fullName>
    </alternativeName>
    <alternativeName>
        <fullName evidence="14">Ubiquitin carrier protein Z</fullName>
    </alternativeName>
    <alternativeName>
        <fullName evidence="13">Ubiquitin-protein ligase Z</fullName>
    </alternativeName>
</protein>
<dbReference type="GO" id="GO:0005634">
    <property type="term" value="C:nucleus"/>
    <property type="evidence" value="ECO:0007669"/>
    <property type="project" value="UniProtKB-SubCell"/>
</dbReference>
<dbReference type="AlphaFoldDB" id="A0A7R9QJV0"/>
<evidence type="ECO:0000313" key="17">
    <source>
        <dbReference type="EMBL" id="CAD7648252.1"/>
    </source>
</evidence>
<dbReference type="EMBL" id="CAJPVJ010003082">
    <property type="protein sequence ID" value="CAG2167145.1"/>
    <property type="molecule type" value="Genomic_DNA"/>
</dbReference>
<keyword evidence="7" id="KW-0547">Nucleotide-binding</keyword>
<evidence type="ECO:0000256" key="3">
    <source>
        <dbReference type="ARBA" id="ARBA00012486"/>
    </source>
</evidence>
<evidence type="ECO:0000256" key="12">
    <source>
        <dbReference type="ARBA" id="ARBA00041798"/>
    </source>
</evidence>
<name>A0A7R9QJV0_9ACAR</name>
<dbReference type="OrthoDB" id="47801at2759"/>
<dbReference type="InterPro" id="IPR016135">
    <property type="entry name" value="UBQ-conjugating_enzyme/RWD"/>
</dbReference>
<dbReference type="PANTHER" id="PTHR46116">
    <property type="entry name" value="(E3-INDEPENDENT) E2 UBIQUITIN-CONJUGATING ENZYME"/>
    <property type="match status" value="1"/>
</dbReference>
<evidence type="ECO:0000256" key="6">
    <source>
        <dbReference type="ARBA" id="ARBA00022703"/>
    </source>
</evidence>
<evidence type="ECO:0000256" key="1">
    <source>
        <dbReference type="ARBA" id="ARBA00004123"/>
    </source>
</evidence>
<dbReference type="EMBL" id="OC917907">
    <property type="protein sequence ID" value="CAD7648252.1"/>
    <property type="molecule type" value="Genomic_DNA"/>
</dbReference>
<evidence type="ECO:0000256" key="2">
    <source>
        <dbReference type="ARBA" id="ARBA00004496"/>
    </source>
</evidence>
<dbReference type="EC" id="2.3.2.23" evidence="3"/>
<dbReference type="GO" id="GO:0061631">
    <property type="term" value="F:ubiquitin conjugating enzyme activity"/>
    <property type="evidence" value="ECO:0007669"/>
    <property type="project" value="UniProtKB-EC"/>
</dbReference>
<dbReference type="Proteomes" id="UP000728032">
    <property type="component" value="Unassembled WGS sequence"/>
</dbReference>
<dbReference type="GO" id="GO:0004869">
    <property type="term" value="F:cysteine-type endopeptidase inhibitor activity"/>
    <property type="evidence" value="ECO:0007669"/>
    <property type="project" value="TreeGrafter"/>
</dbReference>
<keyword evidence="6" id="KW-0053">Apoptosis</keyword>
<dbReference type="GO" id="GO:0006915">
    <property type="term" value="P:apoptotic process"/>
    <property type="evidence" value="ECO:0007669"/>
    <property type="project" value="UniProtKB-KW"/>
</dbReference>
<feature type="domain" description="UBC core" evidence="16">
    <location>
        <begin position="164"/>
        <end position="320"/>
    </location>
</feature>
<evidence type="ECO:0000256" key="9">
    <source>
        <dbReference type="ARBA" id="ARBA00022840"/>
    </source>
</evidence>
<feature type="compositionally biased region" description="Acidic residues" evidence="15">
    <location>
        <begin position="472"/>
        <end position="488"/>
    </location>
</feature>
<evidence type="ECO:0000256" key="10">
    <source>
        <dbReference type="ARBA" id="ARBA00023242"/>
    </source>
</evidence>
<proteinExistence type="predicted"/>
<evidence type="ECO:0000313" key="18">
    <source>
        <dbReference type="Proteomes" id="UP000728032"/>
    </source>
</evidence>
<keyword evidence="4" id="KW-0963">Cytoplasm</keyword>
<dbReference type="Gene3D" id="3.90.1720.10">
    <property type="entry name" value="endopeptidase domain like (from Nostoc punctiforme)"/>
    <property type="match status" value="1"/>
</dbReference>
<evidence type="ECO:0000256" key="14">
    <source>
        <dbReference type="ARBA" id="ARBA00042401"/>
    </source>
</evidence>
<dbReference type="PANTHER" id="PTHR46116:SF26">
    <property type="entry name" value="UBIQUITIN-CONJUGATING ENZYME E2 Z"/>
    <property type="match status" value="1"/>
</dbReference>
<organism evidence="17">
    <name type="scientific">Oppiella nova</name>
    <dbReference type="NCBI Taxonomy" id="334625"/>
    <lineage>
        <taxon>Eukaryota</taxon>
        <taxon>Metazoa</taxon>
        <taxon>Ecdysozoa</taxon>
        <taxon>Arthropoda</taxon>
        <taxon>Chelicerata</taxon>
        <taxon>Arachnida</taxon>
        <taxon>Acari</taxon>
        <taxon>Acariformes</taxon>
        <taxon>Sarcoptiformes</taxon>
        <taxon>Oribatida</taxon>
        <taxon>Brachypylina</taxon>
        <taxon>Oppioidea</taxon>
        <taxon>Oppiidae</taxon>
        <taxon>Oppiella</taxon>
    </lineage>
</organism>
<feature type="compositionally biased region" description="Polar residues" evidence="15">
    <location>
        <begin position="414"/>
        <end position="425"/>
    </location>
</feature>
<reference evidence="17" key="1">
    <citation type="submission" date="2020-11" db="EMBL/GenBank/DDBJ databases">
        <authorList>
            <person name="Tran Van P."/>
        </authorList>
    </citation>
    <scope>NUCLEOTIDE SEQUENCE</scope>
</reference>
<dbReference type="SUPFAM" id="SSF54495">
    <property type="entry name" value="UBC-like"/>
    <property type="match status" value="1"/>
</dbReference>
<dbReference type="GO" id="GO:0005737">
    <property type="term" value="C:cytoplasm"/>
    <property type="evidence" value="ECO:0007669"/>
    <property type="project" value="UniProtKB-SubCell"/>
</dbReference>